<dbReference type="Gene3D" id="3.20.20.70">
    <property type="entry name" value="Aldolase class I"/>
    <property type="match status" value="1"/>
</dbReference>
<dbReference type="AlphaFoldDB" id="A0A2P4XGG7"/>
<sequence>MVSTTAYKLFTPLKLGENLELKNPIVFGPLTRGRAGMIISEGTGVSEQEYGWHHAAACYTDVHMRAGSV</sequence>
<accession>A0A2P4XGG7</accession>
<dbReference type="OrthoDB" id="148483at2759"/>
<dbReference type="EMBL" id="NCKW01011066">
    <property type="protein sequence ID" value="POM64650.1"/>
    <property type="molecule type" value="Genomic_DNA"/>
</dbReference>
<dbReference type="InterPro" id="IPR013785">
    <property type="entry name" value="Aldolase_TIM"/>
</dbReference>
<reference evidence="1 2" key="1">
    <citation type="journal article" date="2017" name="Genome Biol. Evol.">
        <title>Phytophthora megakarya and P. palmivora, closely related causal agents of cacao black pod rot, underwent increases in genome sizes and gene numbers by different mechanisms.</title>
        <authorList>
            <person name="Ali S.S."/>
            <person name="Shao J."/>
            <person name="Lary D.J."/>
            <person name="Kronmiller B."/>
            <person name="Shen D."/>
            <person name="Strem M.D."/>
            <person name="Amoako-Attah I."/>
            <person name="Akrofi A.Y."/>
            <person name="Begoude B.A."/>
            <person name="Ten Hoopen G.M."/>
            <person name="Coulibaly K."/>
            <person name="Kebe B.I."/>
            <person name="Melnick R.L."/>
            <person name="Guiltinan M.J."/>
            <person name="Tyler B.M."/>
            <person name="Meinhardt L.W."/>
            <person name="Bailey B.A."/>
        </authorList>
    </citation>
    <scope>NUCLEOTIDE SEQUENCE [LARGE SCALE GENOMIC DNA]</scope>
    <source>
        <strain evidence="2">sbr112.9</strain>
    </source>
</reference>
<dbReference type="SUPFAM" id="SSF51395">
    <property type="entry name" value="FMN-linked oxidoreductases"/>
    <property type="match status" value="1"/>
</dbReference>
<organism evidence="1 2">
    <name type="scientific">Phytophthora palmivora</name>
    <dbReference type="NCBI Taxonomy" id="4796"/>
    <lineage>
        <taxon>Eukaryota</taxon>
        <taxon>Sar</taxon>
        <taxon>Stramenopiles</taxon>
        <taxon>Oomycota</taxon>
        <taxon>Peronosporomycetes</taxon>
        <taxon>Peronosporales</taxon>
        <taxon>Peronosporaceae</taxon>
        <taxon>Phytophthora</taxon>
    </lineage>
</organism>
<name>A0A2P4XGG7_9STRA</name>
<gene>
    <name evidence="1" type="ORF">PHPALM_19787</name>
</gene>
<protein>
    <submittedName>
        <fullName evidence="1">12-oxophytodienoate reductase</fullName>
    </submittedName>
</protein>
<keyword evidence="2" id="KW-1185">Reference proteome</keyword>
<proteinExistence type="predicted"/>
<evidence type="ECO:0000313" key="2">
    <source>
        <dbReference type="Proteomes" id="UP000237271"/>
    </source>
</evidence>
<comment type="caution">
    <text evidence="1">The sequence shown here is derived from an EMBL/GenBank/DDBJ whole genome shotgun (WGS) entry which is preliminary data.</text>
</comment>
<evidence type="ECO:0000313" key="1">
    <source>
        <dbReference type="EMBL" id="POM64650.1"/>
    </source>
</evidence>
<dbReference type="Proteomes" id="UP000237271">
    <property type="component" value="Unassembled WGS sequence"/>
</dbReference>